<dbReference type="GO" id="GO:0004674">
    <property type="term" value="F:protein serine/threonine kinase activity"/>
    <property type="evidence" value="ECO:0007669"/>
    <property type="project" value="UniProtKB-KW"/>
</dbReference>
<dbReference type="InterPro" id="IPR050339">
    <property type="entry name" value="CC_SR_Kinase"/>
</dbReference>
<dbReference type="EMBL" id="CP070340">
    <property type="protein sequence ID" value="QRY18570.1"/>
    <property type="molecule type" value="Genomic_DNA"/>
</dbReference>
<accession>A0ABD7DS55</accession>
<evidence type="ECO:0000256" key="1">
    <source>
        <dbReference type="ARBA" id="ARBA00022679"/>
    </source>
</evidence>
<evidence type="ECO:0000256" key="2">
    <source>
        <dbReference type="ARBA" id="ARBA00022741"/>
    </source>
</evidence>
<comment type="similarity">
    <text evidence="5">Belongs to the protein kinase superfamily. Ser/Thr protein kinase family. GCN2 subfamily.</text>
</comment>
<feature type="domain" description="Protein kinase" evidence="7">
    <location>
        <begin position="14"/>
        <end position="282"/>
    </location>
</feature>
<dbReference type="InterPro" id="IPR011009">
    <property type="entry name" value="Kinase-like_dom_sf"/>
</dbReference>
<keyword evidence="8" id="KW-0614">Plasmid</keyword>
<dbReference type="InterPro" id="IPR000719">
    <property type="entry name" value="Prot_kinase_dom"/>
</dbReference>
<dbReference type="Pfam" id="PF00069">
    <property type="entry name" value="Pkinase"/>
    <property type="match status" value="1"/>
</dbReference>
<dbReference type="Gene3D" id="1.10.510.10">
    <property type="entry name" value="Transferase(Phosphotransferase) domain 1"/>
    <property type="match status" value="1"/>
</dbReference>
<gene>
    <name evidence="8" type="ORF">JTF64_28070</name>
</gene>
<evidence type="ECO:0000313" key="9">
    <source>
        <dbReference type="Proteomes" id="UP000663613"/>
    </source>
</evidence>
<dbReference type="PROSITE" id="PS00107">
    <property type="entry name" value="PROTEIN_KINASE_ATP"/>
    <property type="match status" value="1"/>
</dbReference>
<reference evidence="8 9" key="1">
    <citation type="submission" date="2021-02" db="EMBL/GenBank/DDBJ databases">
        <title>Bacillus cereus VKM B-370.</title>
        <authorList>
            <person name="Kazantseva O.A."/>
            <person name="Piligrimova E.G."/>
            <person name="Buzikov R.M."/>
            <person name="Shadrin A.M."/>
        </authorList>
    </citation>
    <scope>NUCLEOTIDE SEQUENCE [LARGE SCALE GENOMIC DNA]</scope>
    <source>
        <strain evidence="8 9">VKM B-370</strain>
        <plasmid evidence="8 9">pVKMB-370_1</plasmid>
    </source>
</reference>
<name>A0ABD7DS55_BACCE</name>
<evidence type="ECO:0000256" key="4">
    <source>
        <dbReference type="ARBA" id="ARBA00022840"/>
    </source>
</evidence>
<dbReference type="CDD" id="cd14014">
    <property type="entry name" value="STKc_PknB_like"/>
    <property type="match status" value="1"/>
</dbReference>
<dbReference type="RefSeq" id="WP_097826510.1">
    <property type="nucleotide sequence ID" value="NZ_CAKJWR010000001.1"/>
</dbReference>
<dbReference type="PROSITE" id="PS50011">
    <property type="entry name" value="PROTEIN_KINASE_DOM"/>
    <property type="match status" value="1"/>
</dbReference>
<dbReference type="InterPro" id="IPR008271">
    <property type="entry name" value="Ser/Thr_kinase_AS"/>
</dbReference>
<dbReference type="Proteomes" id="UP000663613">
    <property type="component" value="Plasmid pVKMB-370_1"/>
</dbReference>
<protein>
    <submittedName>
        <fullName evidence="8">Serine/threonine protein kinase</fullName>
    </submittedName>
</protein>
<evidence type="ECO:0000256" key="3">
    <source>
        <dbReference type="ARBA" id="ARBA00022777"/>
    </source>
</evidence>
<dbReference type="InterPro" id="IPR017441">
    <property type="entry name" value="Protein_kinase_ATP_BS"/>
</dbReference>
<keyword evidence="3 8" id="KW-0418">Kinase</keyword>
<dbReference type="GO" id="GO:0005524">
    <property type="term" value="F:ATP binding"/>
    <property type="evidence" value="ECO:0007669"/>
    <property type="project" value="UniProtKB-UniRule"/>
</dbReference>
<keyword evidence="2 6" id="KW-0547">Nucleotide-binding</keyword>
<evidence type="ECO:0000256" key="5">
    <source>
        <dbReference type="ARBA" id="ARBA00037982"/>
    </source>
</evidence>
<dbReference type="AlphaFoldDB" id="A0ABD7DS55"/>
<geneLocation type="plasmid" evidence="8 9">
    <name>pVKMB-370_1</name>
</geneLocation>
<keyword evidence="4 6" id="KW-0067">ATP-binding</keyword>
<evidence type="ECO:0000259" key="7">
    <source>
        <dbReference type="PROSITE" id="PS50011"/>
    </source>
</evidence>
<dbReference type="PANTHER" id="PTHR11042">
    <property type="entry name" value="EUKARYOTIC TRANSLATION INITIATION FACTOR 2-ALPHA KINASE EIF2-ALPHA KINASE -RELATED"/>
    <property type="match status" value="1"/>
</dbReference>
<evidence type="ECO:0000313" key="8">
    <source>
        <dbReference type="EMBL" id="QRY18570.1"/>
    </source>
</evidence>
<sequence length="514" mass="60166">MSIDKVFDGEGNSYKVQNEIGRGGFGQVYKIEKEQDGSHWALKILPPYASSEKELNAFRNESEMALKVSHENTMNYKYIHDGSTYESLPSYIIMELANGGSLKDFLQQQKKNGEFLNNETLHQMFNQLVNGMEHINSKLVHRDIKPDNILIKDENLIITDFGLGKIVDAATRNFSQTFKGYGTKEYVAPEGWRSESNTIQMDIYAMGMTFYELATLEKAFNVAPHATNEEWKYKHLYETPITPNKRNTQLTSTISQVIMKMIEKRLNRRYQTWSEIREDLDLDSLPKTNNQDRVDFMLQHHMERTSAQRTKELEAEKVRKEKLEFEKLIYSQFQNDIYEPIKEFVDEFNKRCVNGKILLQDIGDTLTSYKTSMRLPSDSLISIEVKILRDEDFMRYVPQQIPMPYESRTIRRLQRPILPTNNKKILAWGNIKNQHGIGYNLLLLEDKDELYGEWVMLSNSVHSLYTMNNYRPNQFVFEFSELEEEINNVRGTHIYETKIMPLDIGKIQEFIALN</sequence>
<dbReference type="PROSITE" id="PS00108">
    <property type="entry name" value="PROTEIN_KINASE_ST"/>
    <property type="match status" value="1"/>
</dbReference>
<dbReference type="SUPFAM" id="SSF56112">
    <property type="entry name" value="Protein kinase-like (PK-like)"/>
    <property type="match status" value="1"/>
</dbReference>
<evidence type="ECO:0000256" key="6">
    <source>
        <dbReference type="PROSITE-ProRule" id="PRU10141"/>
    </source>
</evidence>
<proteinExistence type="inferred from homology"/>
<dbReference type="SMART" id="SM00220">
    <property type="entry name" value="S_TKc"/>
    <property type="match status" value="1"/>
</dbReference>
<feature type="binding site" evidence="6">
    <location>
        <position position="43"/>
    </location>
    <ligand>
        <name>ATP</name>
        <dbReference type="ChEBI" id="CHEBI:30616"/>
    </ligand>
</feature>
<organism evidence="8 9">
    <name type="scientific">Bacillus cereus</name>
    <dbReference type="NCBI Taxonomy" id="1396"/>
    <lineage>
        <taxon>Bacteria</taxon>
        <taxon>Bacillati</taxon>
        <taxon>Bacillota</taxon>
        <taxon>Bacilli</taxon>
        <taxon>Bacillales</taxon>
        <taxon>Bacillaceae</taxon>
        <taxon>Bacillus</taxon>
        <taxon>Bacillus cereus group</taxon>
    </lineage>
</organism>
<keyword evidence="8" id="KW-0723">Serine/threonine-protein kinase</keyword>
<keyword evidence="1" id="KW-0808">Transferase</keyword>